<protein>
    <recommendedName>
        <fullName evidence="5">DUF3592 domain-containing protein</fullName>
    </recommendedName>
</protein>
<evidence type="ECO:0008006" key="5">
    <source>
        <dbReference type="Google" id="ProtNLM"/>
    </source>
</evidence>
<evidence type="ECO:0000313" key="4">
    <source>
        <dbReference type="Proteomes" id="UP000245999"/>
    </source>
</evidence>
<evidence type="ECO:0000256" key="1">
    <source>
        <dbReference type="SAM" id="Phobius"/>
    </source>
</evidence>
<dbReference type="OrthoDB" id="9894026at2"/>
<reference evidence="4" key="1">
    <citation type="submission" date="2018-04" db="EMBL/GenBank/DDBJ databases">
        <title>Complete genome of Antarctic heterotrophic bacterium Hymenobacter nivis.</title>
        <authorList>
            <person name="Terashima M."/>
        </authorList>
    </citation>
    <scope>NUCLEOTIDE SEQUENCE [LARGE SCALE GENOMIC DNA]</scope>
    <source>
        <strain evidence="4">NBRC 111535</strain>
    </source>
</reference>
<dbReference type="Proteomes" id="UP000245999">
    <property type="component" value="Chromosome"/>
</dbReference>
<feature type="transmembrane region" description="Helical" evidence="1">
    <location>
        <begin position="130"/>
        <end position="148"/>
    </location>
</feature>
<dbReference type="EMBL" id="CP029145">
    <property type="protein sequence ID" value="AWM33886.1"/>
    <property type="molecule type" value="Genomic_DNA"/>
</dbReference>
<dbReference type="KEGG" id="hnv:DDQ68_14455"/>
<evidence type="ECO:0000256" key="2">
    <source>
        <dbReference type="SAM" id="SignalP"/>
    </source>
</evidence>
<sequence>MLKYYAVLFAFFATALPSLGQAFAHTKGQEFLYFRKNGHREAVYGIGDVVTFELKGTGAKVSDQIKGFQDSLVVFEAHVLNPSKIGAIYVDAKTKQWFILRYKYEKVFFLASAFFLPIDIVNTGKIEPQALAISGALLGVGLLAKWLISKKLKIKGKRKLLVIAY</sequence>
<feature type="signal peptide" evidence="2">
    <location>
        <begin position="1"/>
        <end position="24"/>
    </location>
</feature>
<keyword evidence="2" id="KW-0732">Signal</keyword>
<dbReference type="RefSeq" id="WP_109656938.1">
    <property type="nucleotide sequence ID" value="NZ_CP029145.1"/>
</dbReference>
<keyword evidence="1" id="KW-1133">Transmembrane helix</keyword>
<dbReference type="AlphaFoldDB" id="A0A2Z3GRB8"/>
<evidence type="ECO:0000313" key="3">
    <source>
        <dbReference type="EMBL" id="AWM33886.1"/>
    </source>
</evidence>
<organism evidence="3 4">
    <name type="scientific">Hymenobacter nivis</name>
    <dbReference type="NCBI Taxonomy" id="1850093"/>
    <lineage>
        <taxon>Bacteria</taxon>
        <taxon>Pseudomonadati</taxon>
        <taxon>Bacteroidota</taxon>
        <taxon>Cytophagia</taxon>
        <taxon>Cytophagales</taxon>
        <taxon>Hymenobacteraceae</taxon>
        <taxon>Hymenobacter</taxon>
    </lineage>
</organism>
<accession>A0A2Z3GRB8</accession>
<gene>
    <name evidence="3" type="ORF">DDQ68_14455</name>
</gene>
<keyword evidence="1" id="KW-0472">Membrane</keyword>
<name>A0A2Z3GRB8_9BACT</name>
<keyword evidence="4" id="KW-1185">Reference proteome</keyword>
<feature type="chain" id="PRO_5016258320" description="DUF3592 domain-containing protein" evidence="2">
    <location>
        <begin position="25"/>
        <end position="165"/>
    </location>
</feature>
<proteinExistence type="predicted"/>
<keyword evidence="1" id="KW-0812">Transmembrane</keyword>